<sequence length="247" mass="26132">MPYQDLPPPPAGLLDDAGLFLDFDGTLVDLADRPDGVVVGDSLHALLRRLPDRLGGRVAIVSGRSVEQIDGFLGDTIRDFAVVGSHGAEIRPAGGTTLLPDRPASLTAAERAFKDRFADDPRIVIEIKTLGVAIHYRGAPEVEQEAHALVDAFAQRDGLTAQAGKMMIELRMAGHDKGTAIATLCEDAPFAGHAPVFVGDDLTDEPGMVVAAHHGGAGILIGPMRDTAAAYRLDDVAAFLDWLEKNA</sequence>
<dbReference type="RefSeq" id="WP_066689266.1">
    <property type="nucleotide sequence ID" value="NZ_CP117025.1"/>
</dbReference>
<dbReference type="Gene3D" id="3.40.50.1000">
    <property type="entry name" value="HAD superfamily/HAD-like"/>
    <property type="match status" value="1"/>
</dbReference>
<dbReference type="InterPro" id="IPR036412">
    <property type="entry name" value="HAD-like_sf"/>
</dbReference>
<keyword evidence="4" id="KW-0460">Magnesium</keyword>
<gene>
    <name evidence="5" type="ORF">AVT10_11685</name>
</gene>
<dbReference type="Proteomes" id="UP000076609">
    <property type="component" value="Unassembled WGS sequence"/>
</dbReference>
<proteinExistence type="inferred from homology"/>
<comment type="catalytic activity">
    <reaction evidence="4">
        <text>alpha,alpha-trehalose 6-phosphate + H2O = alpha,alpha-trehalose + phosphate</text>
        <dbReference type="Rhea" id="RHEA:23420"/>
        <dbReference type="ChEBI" id="CHEBI:15377"/>
        <dbReference type="ChEBI" id="CHEBI:16551"/>
        <dbReference type="ChEBI" id="CHEBI:43474"/>
        <dbReference type="ChEBI" id="CHEBI:58429"/>
        <dbReference type="EC" id="3.1.3.12"/>
    </reaction>
</comment>
<dbReference type="InterPro" id="IPR044651">
    <property type="entry name" value="OTSB-like"/>
</dbReference>
<dbReference type="InterPro" id="IPR023214">
    <property type="entry name" value="HAD_sf"/>
</dbReference>
<evidence type="ECO:0000256" key="3">
    <source>
        <dbReference type="ARBA" id="ARBA00022801"/>
    </source>
</evidence>
<keyword evidence="4" id="KW-0479">Metal-binding</keyword>
<dbReference type="NCBIfam" id="TIGR01484">
    <property type="entry name" value="HAD-SF-IIB"/>
    <property type="match status" value="1"/>
</dbReference>
<evidence type="ECO:0000256" key="1">
    <source>
        <dbReference type="ARBA" id="ARBA00005199"/>
    </source>
</evidence>
<dbReference type="NCBIfam" id="TIGR00685">
    <property type="entry name" value="T6PP"/>
    <property type="match status" value="1"/>
</dbReference>
<keyword evidence="6" id="KW-1185">Reference proteome</keyword>
<accession>A0ABR5YEX1</accession>
<name>A0ABR5YEX1_9SPHN</name>
<dbReference type="SUPFAM" id="SSF56784">
    <property type="entry name" value="HAD-like"/>
    <property type="match status" value="1"/>
</dbReference>
<comment type="cofactor">
    <cofactor evidence="4">
        <name>Mg(2+)</name>
        <dbReference type="ChEBI" id="CHEBI:18420"/>
    </cofactor>
</comment>
<evidence type="ECO:0000256" key="2">
    <source>
        <dbReference type="ARBA" id="ARBA00008770"/>
    </source>
</evidence>
<keyword evidence="3 4" id="KW-0378">Hydrolase</keyword>
<protein>
    <recommendedName>
        <fullName evidence="4">Trehalose 6-phosphate phosphatase</fullName>
        <ecNumber evidence="4">3.1.3.12</ecNumber>
    </recommendedName>
</protein>
<organism evidence="5 6">
    <name type="scientific">Sphingomonas hankookensis</name>
    <dbReference type="NCBI Taxonomy" id="563996"/>
    <lineage>
        <taxon>Bacteria</taxon>
        <taxon>Pseudomonadati</taxon>
        <taxon>Pseudomonadota</taxon>
        <taxon>Alphaproteobacteria</taxon>
        <taxon>Sphingomonadales</taxon>
        <taxon>Sphingomonadaceae</taxon>
        <taxon>Sphingomonas</taxon>
    </lineage>
</organism>
<evidence type="ECO:0000256" key="4">
    <source>
        <dbReference type="RuleBase" id="RU361117"/>
    </source>
</evidence>
<dbReference type="EC" id="3.1.3.12" evidence="4"/>
<dbReference type="Gene3D" id="3.30.70.1020">
    <property type="entry name" value="Trehalose-6-phosphate phosphatase related protein, domain 2"/>
    <property type="match status" value="1"/>
</dbReference>
<dbReference type="EMBL" id="LQQO01000007">
    <property type="protein sequence ID" value="KZE17112.1"/>
    <property type="molecule type" value="Genomic_DNA"/>
</dbReference>
<dbReference type="Pfam" id="PF02358">
    <property type="entry name" value="Trehalose_PPase"/>
    <property type="match status" value="1"/>
</dbReference>
<evidence type="ECO:0000313" key="6">
    <source>
        <dbReference type="Proteomes" id="UP000076609"/>
    </source>
</evidence>
<comment type="pathway">
    <text evidence="1 4">Glycan biosynthesis; trehalose biosynthesis.</text>
</comment>
<dbReference type="InterPro" id="IPR003337">
    <property type="entry name" value="Trehalose_PPase"/>
</dbReference>
<reference evidence="6" key="1">
    <citation type="submission" date="2016-01" db="EMBL/GenBank/DDBJ databases">
        <title>Draft genome of Chromobacterium sp. F49.</title>
        <authorList>
            <person name="Hong K.W."/>
        </authorList>
    </citation>
    <scope>NUCLEOTIDE SEQUENCE [LARGE SCALE GENOMIC DNA]</scope>
    <source>
        <strain evidence="6">CN3</strain>
    </source>
</reference>
<dbReference type="PANTHER" id="PTHR43768">
    <property type="entry name" value="TREHALOSE 6-PHOSPHATE PHOSPHATASE"/>
    <property type="match status" value="1"/>
</dbReference>
<comment type="function">
    <text evidence="4">Removes the phosphate from trehalose 6-phosphate to produce free trehalose.</text>
</comment>
<comment type="similarity">
    <text evidence="2 4">Belongs to the trehalose phosphatase family.</text>
</comment>
<comment type="caution">
    <text evidence="5">The sequence shown here is derived from an EMBL/GenBank/DDBJ whole genome shotgun (WGS) entry which is preliminary data.</text>
</comment>
<dbReference type="InterPro" id="IPR006379">
    <property type="entry name" value="HAD-SF_hydro_IIB"/>
</dbReference>
<evidence type="ECO:0000313" key="5">
    <source>
        <dbReference type="EMBL" id="KZE17112.1"/>
    </source>
</evidence>
<dbReference type="PANTHER" id="PTHR43768:SF3">
    <property type="entry name" value="TREHALOSE 6-PHOSPHATE PHOSPHATASE"/>
    <property type="match status" value="1"/>
</dbReference>